<sequence>MSMSNRSFEHILSNLQLELLKLYANNISENQLIEIKLLLANYFAQQATHAMDKLWETQGLTEQTMIEWTNEQNRLHKNRT</sequence>
<organism evidence="1 2">
    <name type="scientific">Candidatus Thiomargarita nelsonii</name>
    <dbReference type="NCBI Taxonomy" id="1003181"/>
    <lineage>
        <taxon>Bacteria</taxon>
        <taxon>Pseudomonadati</taxon>
        <taxon>Pseudomonadota</taxon>
        <taxon>Gammaproteobacteria</taxon>
        <taxon>Thiotrichales</taxon>
        <taxon>Thiotrichaceae</taxon>
        <taxon>Thiomargarita</taxon>
    </lineage>
</organism>
<evidence type="ECO:0000313" key="2">
    <source>
        <dbReference type="Proteomes" id="UP000030428"/>
    </source>
</evidence>
<dbReference type="Proteomes" id="UP000030428">
    <property type="component" value="Unassembled WGS sequence"/>
</dbReference>
<accession>A0A0A6RS42</accession>
<name>A0A0A6RS42_9GAMM</name>
<keyword evidence="2" id="KW-1185">Reference proteome</keyword>
<protein>
    <submittedName>
        <fullName evidence="1">Uncharacterized protein</fullName>
    </submittedName>
</protein>
<dbReference type="AlphaFoldDB" id="A0A0A6RS42"/>
<reference evidence="1 2" key="1">
    <citation type="journal article" date="2016" name="Front. Microbiol.">
        <title>Single-Cell (Meta-)Genomics of a Dimorphic Candidatus Thiomargarita nelsonii Reveals Genomic Plasticity.</title>
        <authorList>
            <person name="Flood B.E."/>
            <person name="Fliss P."/>
            <person name="Jones D.S."/>
            <person name="Dick G.J."/>
            <person name="Jain S."/>
            <person name="Kaster A.K."/>
            <person name="Winkel M."/>
            <person name="Mussmann M."/>
            <person name="Bailey J."/>
        </authorList>
    </citation>
    <scope>NUCLEOTIDE SEQUENCE [LARGE SCALE GENOMIC DNA]</scope>
    <source>
        <strain evidence="1">Hydrate Ridge</strain>
    </source>
</reference>
<comment type="caution">
    <text evidence="1">The sequence shown here is derived from an EMBL/GenBank/DDBJ whole genome shotgun (WGS) entry which is preliminary data.</text>
</comment>
<evidence type="ECO:0000313" key="1">
    <source>
        <dbReference type="EMBL" id="KHD06701.1"/>
    </source>
</evidence>
<dbReference type="EMBL" id="JSZA02000067">
    <property type="protein sequence ID" value="KHD06701.1"/>
    <property type="molecule type" value="Genomic_DNA"/>
</dbReference>
<gene>
    <name evidence="1" type="ORF">PN36_17600</name>
</gene>
<proteinExistence type="predicted"/>